<dbReference type="PANTHER" id="PTHR42794:SF1">
    <property type="entry name" value="HEMIN IMPORT ATP-BINDING PROTEIN HMUV"/>
    <property type="match status" value="1"/>
</dbReference>
<dbReference type="InterPro" id="IPR027417">
    <property type="entry name" value="P-loop_NTPase"/>
</dbReference>
<evidence type="ECO:0000256" key="3">
    <source>
        <dbReference type="ARBA" id="ARBA00022741"/>
    </source>
</evidence>
<proteinExistence type="inferred from homology"/>
<dbReference type="CDD" id="cd03214">
    <property type="entry name" value="ABC_Iron-Siderophores_B12_Hemin"/>
    <property type="match status" value="1"/>
</dbReference>
<evidence type="ECO:0000313" key="8">
    <source>
        <dbReference type="EMBL" id="TLX44118.1"/>
    </source>
</evidence>
<dbReference type="OrthoDB" id="9805601at2"/>
<dbReference type="PROSITE" id="PS00211">
    <property type="entry name" value="ABC_TRANSPORTER_1"/>
    <property type="match status" value="1"/>
</dbReference>
<dbReference type="EMBL" id="VAUP01000015">
    <property type="protein sequence ID" value="TLX44118.1"/>
    <property type="molecule type" value="Genomic_DNA"/>
</dbReference>
<keyword evidence="5" id="KW-1278">Translocase</keyword>
<keyword evidence="2" id="KW-0813">Transport</keyword>
<evidence type="ECO:0000313" key="9">
    <source>
        <dbReference type="Proteomes" id="UP000305131"/>
    </source>
</evidence>
<evidence type="ECO:0000256" key="2">
    <source>
        <dbReference type="ARBA" id="ARBA00022448"/>
    </source>
</evidence>
<dbReference type="AlphaFoldDB" id="A0A6C1KIK9"/>
<gene>
    <name evidence="8" type="ORF">FBQ73_06810</name>
</gene>
<feature type="domain" description="ABC transporter" evidence="7">
    <location>
        <begin position="2"/>
        <end position="237"/>
    </location>
</feature>
<accession>A0A6C1KIK9</accession>
<evidence type="ECO:0000256" key="5">
    <source>
        <dbReference type="ARBA" id="ARBA00022967"/>
    </source>
</evidence>
<evidence type="ECO:0000256" key="4">
    <source>
        <dbReference type="ARBA" id="ARBA00022840"/>
    </source>
</evidence>
<dbReference type="Pfam" id="PF00005">
    <property type="entry name" value="ABC_tran"/>
    <property type="match status" value="1"/>
</dbReference>
<dbReference type="NCBIfam" id="NF010068">
    <property type="entry name" value="PRK13548.1"/>
    <property type="match status" value="1"/>
</dbReference>
<reference evidence="8 9" key="1">
    <citation type="submission" date="2019-05" db="EMBL/GenBank/DDBJ databases">
        <authorList>
            <person name="Zhou X."/>
        </authorList>
    </citation>
    <scope>NUCLEOTIDE SEQUENCE [LARGE SCALE GENOMIC DNA]</scope>
    <source>
        <strain evidence="8 9">DSM 432</strain>
    </source>
</reference>
<comment type="function">
    <text evidence="6">Part of the ABC transporter complex HmuTUV involved in hemin import. Responsible for energy coupling to the transport system.</text>
</comment>
<dbReference type="SMART" id="SM00382">
    <property type="entry name" value="AAA"/>
    <property type="match status" value="1"/>
</dbReference>
<dbReference type="PROSITE" id="PS50893">
    <property type="entry name" value="ABC_TRANSPORTER_2"/>
    <property type="match status" value="1"/>
</dbReference>
<sequence length="258" mass="27056">MYRADNVSVAAGGRLLVEGASLAVQPGRVTVLVGPNGAGKSTLLKAMSGEHRLSSGRVTLDGVVITHLSPLALARRRAVLPQAAEVAFPFTAGEVIAAGLMAPDGRDGARIARLLGEVDLSGFAQRRYDSLSGGERQRVQLARILAQLELTRADAPSYLFLDEPTASLDLAHQLTVLRLARAHADKGGGVLAVLHDLNLAAMVADEIVVLAQGRIRAAGPAGEVIREEVLEAAFGVRVRVGIMPPGPFVLPQNVHWAG</sequence>
<dbReference type="InterPro" id="IPR003439">
    <property type="entry name" value="ABC_transporter-like_ATP-bd"/>
</dbReference>
<dbReference type="Gene3D" id="3.40.50.300">
    <property type="entry name" value="P-loop containing nucleotide triphosphate hydrolases"/>
    <property type="match status" value="1"/>
</dbReference>
<dbReference type="GO" id="GO:0016887">
    <property type="term" value="F:ATP hydrolysis activity"/>
    <property type="evidence" value="ECO:0007669"/>
    <property type="project" value="InterPro"/>
</dbReference>
<dbReference type="InterPro" id="IPR003593">
    <property type="entry name" value="AAA+_ATPase"/>
</dbReference>
<dbReference type="GeneID" id="95773169"/>
<dbReference type="GO" id="GO:0005524">
    <property type="term" value="F:ATP binding"/>
    <property type="evidence" value="ECO:0007669"/>
    <property type="project" value="UniProtKB-KW"/>
</dbReference>
<protein>
    <submittedName>
        <fullName evidence="8">Heme ABC transporter ATP-binding protein</fullName>
    </submittedName>
</protein>
<organism evidence="8 9">
    <name type="scientific">Xanthobacter autotrophicus</name>
    <dbReference type="NCBI Taxonomy" id="280"/>
    <lineage>
        <taxon>Bacteria</taxon>
        <taxon>Pseudomonadati</taxon>
        <taxon>Pseudomonadota</taxon>
        <taxon>Alphaproteobacteria</taxon>
        <taxon>Hyphomicrobiales</taxon>
        <taxon>Xanthobacteraceae</taxon>
        <taxon>Xanthobacter</taxon>
    </lineage>
</organism>
<dbReference type="InterPro" id="IPR017871">
    <property type="entry name" value="ABC_transporter-like_CS"/>
</dbReference>
<keyword evidence="4 8" id="KW-0067">ATP-binding</keyword>
<comment type="similarity">
    <text evidence="1">Belongs to the ABC transporter superfamily.</text>
</comment>
<evidence type="ECO:0000256" key="1">
    <source>
        <dbReference type="ARBA" id="ARBA00005417"/>
    </source>
</evidence>
<comment type="caution">
    <text evidence="8">The sequence shown here is derived from an EMBL/GenBank/DDBJ whole genome shotgun (WGS) entry which is preliminary data.</text>
</comment>
<dbReference type="Proteomes" id="UP000305131">
    <property type="component" value="Unassembled WGS sequence"/>
</dbReference>
<dbReference type="RefSeq" id="WP_138399020.1">
    <property type="nucleotide sequence ID" value="NZ_JBAFVI010000001.1"/>
</dbReference>
<evidence type="ECO:0000256" key="6">
    <source>
        <dbReference type="ARBA" id="ARBA00037066"/>
    </source>
</evidence>
<dbReference type="SUPFAM" id="SSF52540">
    <property type="entry name" value="P-loop containing nucleoside triphosphate hydrolases"/>
    <property type="match status" value="1"/>
</dbReference>
<keyword evidence="3" id="KW-0547">Nucleotide-binding</keyword>
<evidence type="ECO:0000259" key="7">
    <source>
        <dbReference type="PROSITE" id="PS50893"/>
    </source>
</evidence>
<name>A0A6C1KIK9_XANAU</name>
<dbReference type="PANTHER" id="PTHR42794">
    <property type="entry name" value="HEMIN IMPORT ATP-BINDING PROTEIN HMUV"/>
    <property type="match status" value="1"/>
</dbReference>